<evidence type="ECO:0000313" key="1">
    <source>
        <dbReference type="EMBL" id="CBY41762.1"/>
    </source>
</evidence>
<dbReference type="EMBL" id="FN656629">
    <property type="protein sequence ID" value="CBY41762.1"/>
    <property type="molecule type" value="Genomic_DNA"/>
</dbReference>
<organism evidence="1">
    <name type="scientific">Oikopleura dioica</name>
    <name type="common">Tunicate</name>
    <dbReference type="NCBI Taxonomy" id="34765"/>
    <lineage>
        <taxon>Eukaryota</taxon>
        <taxon>Metazoa</taxon>
        <taxon>Chordata</taxon>
        <taxon>Tunicata</taxon>
        <taxon>Appendicularia</taxon>
        <taxon>Copelata</taxon>
        <taxon>Oikopleuridae</taxon>
        <taxon>Oikopleura</taxon>
    </lineage>
</organism>
<sequence>MQGRTNPELCIYALSGIANVSNNEYEEVNLENELFNSSIDRSTLVIVDCH</sequence>
<dbReference type="AlphaFoldDB" id="E4Z234"/>
<dbReference type="Proteomes" id="UP000011014">
    <property type="component" value="Unassembled WGS sequence"/>
</dbReference>
<reference evidence="1" key="1">
    <citation type="journal article" date="2010" name="Science">
        <title>Plasticity of animal genome architecture unmasked by rapid evolution of a pelagic tunicate.</title>
        <authorList>
            <person name="Denoeud F."/>
            <person name="Henriet S."/>
            <person name="Mungpakdee S."/>
            <person name="Aury J.M."/>
            <person name="Da Silva C."/>
            <person name="Brinkmann H."/>
            <person name="Mikhaleva J."/>
            <person name="Olsen L.C."/>
            <person name="Jubin C."/>
            <person name="Canestro C."/>
            <person name="Bouquet J.M."/>
            <person name="Danks G."/>
            <person name="Poulain J."/>
            <person name="Campsteijn C."/>
            <person name="Adamski M."/>
            <person name="Cross I."/>
            <person name="Yadetie F."/>
            <person name="Muffato M."/>
            <person name="Louis A."/>
            <person name="Butcher S."/>
            <person name="Tsagkogeorga G."/>
            <person name="Konrad A."/>
            <person name="Singh S."/>
            <person name="Jensen M.F."/>
            <person name="Cong E.H."/>
            <person name="Eikeseth-Otteraa H."/>
            <person name="Noel B."/>
            <person name="Anthouard V."/>
            <person name="Porcel B.M."/>
            <person name="Kachouri-Lafond R."/>
            <person name="Nishino A."/>
            <person name="Ugolini M."/>
            <person name="Chourrout P."/>
            <person name="Nishida H."/>
            <person name="Aasland R."/>
            <person name="Huzurbazar S."/>
            <person name="Westhof E."/>
            <person name="Delsuc F."/>
            <person name="Lehrach H."/>
            <person name="Reinhardt R."/>
            <person name="Weissenbach J."/>
            <person name="Roy S.W."/>
            <person name="Artiguenave F."/>
            <person name="Postlethwait J.H."/>
            <person name="Manak J.R."/>
            <person name="Thompson E.M."/>
            <person name="Jaillon O."/>
            <person name="Du Pasquier L."/>
            <person name="Boudinot P."/>
            <person name="Liberles D.A."/>
            <person name="Volff J.N."/>
            <person name="Philippe H."/>
            <person name="Lenhard B."/>
            <person name="Roest Crollius H."/>
            <person name="Wincker P."/>
            <person name="Chourrout D."/>
        </authorList>
    </citation>
    <scope>NUCLEOTIDE SEQUENCE [LARGE SCALE GENOMIC DNA]</scope>
</reference>
<name>E4Z234_OIKDI</name>
<protein>
    <submittedName>
        <fullName evidence="1">Uncharacterized protein</fullName>
    </submittedName>
</protein>
<accession>E4Z234</accession>
<gene>
    <name evidence="1" type="ORF">GSOID_T00023853001</name>
</gene>
<proteinExistence type="predicted"/>